<evidence type="ECO:0000256" key="1">
    <source>
        <dbReference type="SAM" id="MobiDB-lite"/>
    </source>
</evidence>
<accession>A0A484GM51</accession>
<dbReference type="AlphaFoldDB" id="A0A484GM51"/>
<comment type="caution">
    <text evidence="2">The sequence shown here is derived from an EMBL/GenBank/DDBJ whole genome shotgun (WGS) entry which is preliminary data.</text>
</comment>
<keyword evidence="3" id="KW-1185">Reference proteome</keyword>
<reference evidence="2 3" key="1">
    <citation type="journal article" date="2018" name="Genomics">
        <title>Molecular footprints of inshore aquatic adaptation in Indo-Pacific humpback dolphin (Sousa chinensis).</title>
        <authorList>
            <person name="Ming Y."/>
            <person name="Jian J."/>
            <person name="Yu F."/>
            <person name="Yu X."/>
            <person name="Wang J."/>
            <person name="Liu W."/>
        </authorList>
    </citation>
    <scope>NUCLEOTIDE SEQUENCE [LARGE SCALE GENOMIC DNA]</scope>
    <source>
        <strain evidence="2">MY-2018</strain>
        <tissue evidence="2">Skin</tissue>
    </source>
</reference>
<feature type="region of interest" description="Disordered" evidence="1">
    <location>
        <begin position="125"/>
        <end position="153"/>
    </location>
</feature>
<sequence length="329" mass="37978">RKQRILQRYNPVGLLDQAFNEEGKVSYHLPQEKEFNYRHILNLLLACVTFTMAEIPLKEVASMSIQNYLSSVMHMNNFDLLFMPQKRAPSYFMSCGVVTYNTIGQYKRNYNKEWYYDPKQSPYPKKRASCQGEAQLPQAPASAPQASRPSSLFSPVSAVRTTARLTFGRAGPLTGRTQNLSAARWLRPYYNPMVLLKNKWKSKLSFNQQPGKTTNLIKIRQTTKSPFTSEGTICCPCFPTLDIRQRDKNNLPKVKQNIRKSTSYIAEGDIPQIGFTDVLIEYLLEWDLRSEKQSIVPSSDLEKTYMSKCILPGPFQIDVYFYRKPIHWL</sequence>
<organism evidence="2 3">
    <name type="scientific">Sousa chinensis</name>
    <name type="common">Indo-pacific humpbacked dolphin</name>
    <name type="synonym">Steno chinensis</name>
    <dbReference type="NCBI Taxonomy" id="103600"/>
    <lineage>
        <taxon>Eukaryota</taxon>
        <taxon>Metazoa</taxon>
        <taxon>Chordata</taxon>
        <taxon>Craniata</taxon>
        <taxon>Vertebrata</taxon>
        <taxon>Euteleostomi</taxon>
        <taxon>Mammalia</taxon>
        <taxon>Eutheria</taxon>
        <taxon>Laurasiatheria</taxon>
        <taxon>Artiodactyla</taxon>
        <taxon>Whippomorpha</taxon>
        <taxon>Cetacea</taxon>
        <taxon>Odontoceti</taxon>
        <taxon>Delphinidae</taxon>
        <taxon>Sousa</taxon>
    </lineage>
</organism>
<evidence type="ECO:0000313" key="3">
    <source>
        <dbReference type="Proteomes" id="UP000295264"/>
    </source>
</evidence>
<feature type="non-terminal residue" evidence="2">
    <location>
        <position position="1"/>
    </location>
</feature>
<dbReference type="Proteomes" id="UP000295264">
    <property type="component" value="Unassembled WGS sequence"/>
</dbReference>
<feature type="non-terminal residue" evidence="2">
    <location>
        <position position="329"/>
    </location>
</feature>
<name>A0A484GM51_SOUCH</name>
<gene>
    <name evidence="2" type="ORF">DBR06_SOUSAS15910010</name>
</gene>
<protein>
    <submittedName>
        <fullName evidence="2">Uncharacterized protein</fullName>
    </submittedName>
</protein>
<evidence type="ECO:0000313" key="2">
    <source>
        <dbReference type="EMBL" id="TEA36539.1"/>
    </source>
</evidence>
<dbReference type="EMBL" id="QWLN02006054">
    <property type="protein sequence ID" value="TEA36539.1"/>
    <property type="molecule type" value="Genomic_DNA"/>
</dbReference>
<proteinExistence type="predicted"/>
<feature type="compositionally biased region" description="Low complexity" evidence="1">
    <location>
        <begin position="134"/>
        <end position="152"/>
    </location>
</feature>